<proteinExistence type="predicted"/>
<name>A0A915EKL3_9BILA</name>
<sequence length="470" mass="53726">MVDQAGENCCHSALRATYLCHQRPDWRQPSRKTIQTCQHLLPTSKQSSIAPVHRPISSASHQTNTAYSTTSKSCAGGGGGGGRGRRRCPYGWLQEKKAMAADLPYLQLPSIDCECVECESRRRRDGVIGRRKVVFGRGWLRLLATFHLLSLFVFACCICSTRSLSSTTIISSTTQSSTTTTHKDVYLEEEQVLLDSTSSSQVDNPLLRHQRKTPQEQCHIWNSNTPADLCATGRWARLRLMRDLSLFSRDCTSELSNVRLAELFRLEWRYIKSENTPAVRLHVGCGFLICHQTFLPNGTCLDCKTWYRKWLLVQLMDIWQEPPCINWCYYTQLACPHLATSKVVDFAAIQPSSAETSTFLNSYLRPHDFFSAPEHCQSRQNRCRRERQQILSEHPAYPTGATHQKAASMPTLDSDAGKTGRSAEGHDQRRKHRHQSDEMVKSQEQLDYKKFRRRNARNTEPKRMRPMKTK</sequence>
<feature type="region of interest" description="Disordered" evidence="1">
    <location>
        <begin position="60"/>
        <end position="84"/>
    </location>
</feature>
<organism evidence="2 3">
    <name type="scientific">Ditylenchus dipsaci</name>
    <dbReference type="NCBI Taxonomy" id="166011"/>
    <lineage>
        <taxon>Eukaryota</taxon>
        <taxon>Metazoa</taxon>
        <taxon>Ecdysozoa</taxon>
        <taxon>Nematoda</taxon>
        <taxon>Chromadorea</taxon>
        <taxon>Rhabditida</taxon>
        <taxon>Tylenchina</taxon>
        <taxon>Tylenchomorpha</taxon>
        <taxon>Sphaerularioidea</taxon>
        <taxon>Anguinidae</taxon>
        <taxon>Anguininae</taxon>
        <taxon>Ditylenchus</taxon>
    </lineage>
</organism>
<accession>A0A915EKL3</accession>
<keyword evidence="2" id="KW-1185">Reference proteome</keyword>
<dbReference type="WBParaSite" id="jg6361">
    <property type="protein sequence ID" value="jg6361"/>
    <property type="gene ID" value="jg6361"/>
</dbReference>
<feature type="compositionally biased region" description="Basic and acidic residues" evidence="1">
    <location>
        <begin position="435"/>
        <end position="449"/>
    </location>
</feature>
<feature type="compositionally biased region" description="Basic and acidic residues" evidence="1">
    <location>
        <begin position="415"/>
        <end position="427"/>
    </location>
</feature>
<feature type="compositionally biased region" description="Polar residues" evidence="1">
    <location>
        <begin position="60"/>
        <end position="73"/>
    </location>
</feature>
<reference evidence="3" key="1">
    <citation type="submission" date="2022-11" db="UniProtKB">
        <authorList>
            <consortium name="WormBaseParasite"/>
        </authorList>
    </citation>
    <scope>IDENTIFICATION</scope>
</reference>
<protein>
    <submittedName>
        <fullName evidence="3">Uncharacterized protein</fullName>
    </submittedName>
</protein>
<evidence type="ECO:0000313" key="2">
    <source>
        <dbReference type="Proteomes" id="UP000887574"/>
    </source>
</evidence>
<dbReference type="AlphaFoldDB" id="A0A915EKL3"/>
<dbReference type="Proteomes" id="UP000887574">
    <property type="component" value="Unplaced"/>
</dbReference>
<feature type="region of interest" description="Disordered" evidence="1">
    <location>
        <begin position="395"/>
        <end position="470"/>
    </location>
</feature>
<evidence type="ECO:0000256" key="1">
    <source>
        <dbReference type="SAM" id="MobiDB-lite"/>
    </source>
</evidence>
<evidence type="ECO:0000313" key="3">
    <source>
        <dbReference type="WBParaSite" id="jg6361"/>
    </source>
</evidence>